<dbReference type="KEGG" id="mfel:JPM2_4390"/>
<proteinExistence type="predicted"/>
<dbReference type="Proteomes" id="UP000464317">
    <property type="component" value="Chromosome"/>
</dbReference>
<keyword evidence="2" id="KW-1185">Reference proteome</keyword>
<protein>
    <recommendedName>
        <fullName evidence="3">Glucose-6-phosphate isomerase</fullName>
    </recommendedName>
</protein>
<dbReference type="GO" id="GO:0097367">
    <property type="term" value="F:carbohydrate derivative binding"/>
    <property type="evidence" value="ECO:0007669"/>
    <property type="project" value="InterPro"/>
</dbReference>
<evidence type="ECO:0000313" key="2">
    <source>
        <dbReference type="Proteomes" id="UP000464317"/>
    </source>
</evidence>
<evidence type="ECO:0008006" key="3">
    <source>
        <dbReference type="Google" id="ProtNLM"/>
    </source>
</evidence>
<accession>A0A809SK75</accession>
<dbReference type="AlphaFoldDB" id="A0A809SK75"/>
<sequence length="419" mass="49673">MSQINIKNKFNDNLFTLENNKIINSLLQKFKTLNFFGSENFSFDDIAINYSIKGIDKIIQFCNLLYKNKTENLIVLCSFETQQLIETSLDFIYGKLNNIENNKIKLFFINDSDSYQVMENKLNYYFFKTKNNNLSILFLDIFVKKNNQSKIKIIYKLIDKLHQKASDFLIKKSIYFIGKNNWYLNFKKFLMTKENILIISDSIHNEYHFFSEIILVLLATQGLNINKIINGYKQVSDSILNEDVYSNLPLNIFLNFYKLVNNNDKLLLNLFLSYDTFLDGFAKLFTHELNKLTYHQNIINDCTYFPENITSTIQSILSFPYLKQIIYLDIKEKYFDYQPSSNIENDDAISHLNYFTLNSLKEISINNFNNYYQSYTESSYEFTLEIQRNTEEALGKLIGILYWTKIFYGIFFDINPFLN</sequence>
<reference evidence="1 2" key="1">
    <citation type="submission" date="2020-01" db="EMBL/GenBank/DDBJ databases">
        <title>Complete genome sequence of Mycoplasma felis strain Myco-2.</title>
        <authorList>
            <person name="Kinoshita Y."/>
            <person name="Niwa H."/>
            <person name="Uchida-Fujii E."/>
            <person name="Nukada T."/>
        </authorList>
    </citation>
    <scope>NUCLEOTIDE SEQUENCE [LARGE SCALE GENOMIC DNA]</scope>
    <source>
        <strain evidence="1 2">Myco-2</strain>
    </source>
</reference>
<dbReference type="GO" id="GO:1901135">
    <property type="term" value="P:carbohydrate derivative metabolic process"/>
    <property type="evidence" value="ECO:0007669"/>
    <property type="project" value="InterPro"/>
</dbReference>
<dbReference type="Gene3D" id="3.40.50.10490">
    <property type="entry name" value="Glucose-6-phosphate isomerase like protein, domain 1"/>
    <property type="match status" value="2"/>
</dbReference>
<evidence type="ECO:0000313" key="1">
    <source>
        <dbReference type="EMBL" id="BBU47746.1"/>
    </source>
</evidence>
<gene>
    <name evidence="1" type="ORF">JPM2_4390</name>
</gene>
<name>A0A809SK75_9BACT</name>
<dbReference type="InterPro" id="IPR046348">
    <property type="entry name" value="SIS_dom_sf"/>
</dbReference>
<dbReference type="RefSeq" id="WP_161553197.1">
    <property type="nucleotide sequence ID" value="NZ_AP022325.1"/>
</dbReference>
<dbReference type="SUPFAM" id="SSF53697">
    <property type="entry name" value="SIS domain"/>
    <property type="match status" value="1"/>
</dbReference>
<dbReference type="EMBL" id="AP022325">
    <property type="protein sequence ID" value="BBU47746.1"/>
    <property type="molecule type" value="Genomic_DNA"/>
</dbReference>
<organism evidence="1 2">
    <name type="scientific">Mycoplasmopsis felis</name>
    <dbReference type="NCBI Taxonomy" id="33923"/>
    <lineage>
        <taxon>Bacteria</taxon>
        <taxon>Bacillati</taxon>
        <taxon>Mycoplasmatota</taxon>
        <taxon>Mycoplasmoidales</taxon>
        <taxon>Metamycoplasmataceae</taxon>
        <taxon>Mycoplasmopsis</taxon>
    </lineage>
</organism>